<dbReference type="InterPro" id="IPR016192">
    <property type="entry name" value="APOBEC/CMP_deaminase_Zn-bd"/>
</dbReference>
<dbReference type="InterPro" id="IPR016193">
    <property type="entry name" value="Cytidine_deaminase-like"/>
</dbReference>
<dbReference type="AlphaFoldDB" id="A0A7R9K6M9"/>
<organism evidence="13">
    <name type="scientific">Timema genevievae</name>
    <name type="common">Walking stick</name>
    <dbReference type="NCBI Taxonomy" id="629358"/>
    <lineage>
        <taxon>Eukaryota</taxon>
        <taxon>Metazoa</taxon>
        <taxon>Ecdysozoa</taxon>
        <taxon>Arthropoda</taxon>
        <taxon>Hexapoda</taxon>
        <taxon>Insecta</taxon>
        <taxon>Pterygota</taxon>
        <taxon>Neoptera</taxon>
        <taxon>Polyneoptera</taxon>
        <taxon>Phasmatodea</taxon>
        <taxon>Timematodea</taxon>
        <taxon>Timematoidea</taxon>
        <taxon>Timematidae</taxon>
        <taxon>Timema</taxon>
    </lineage>
</organism>
<evidence type="ECO:0000256" key="7">
    <source>
        <dbReference type="ARBA" id="ARBA00037036"/>
    </source>
</evidence>
<dbReference type="GO" id="GO:0005737">
    <property type="term" value="C:cytoplasm"/>
    <property type="evidence" value="ECO:0007669"/>
    <property type="project" value="TreeGrafter"/>
</dbReference>
<gene>
    <name evidence="13" type="ORF">TGEB3V08_LOCUS8831</name>
</gene>
<dbReference type="EC" id="3.5.4.12" evidence="8"/>
<evidence type="ECO:0000256" key="9">
    <source>
        <dbReference type="ARBA" id="ARBA00041763"/>
    </source>
</evidence>
<dbReference type="InterPro" id="IPR015517">
    <property type="entry name" value="dCMP_deaminase-rel"/>
</dbReference>
<keyword evidence="6" id="KW-0862">Zinc</keyword>
<accession>A0A7R9K6M9</accession>
<comment type="similarity">
    <text evidence="2">Belongs to the cytidine and deoxycytidylate deaminase family.</text>
</comment>
<evidence type="ECO:0000256" key="3">
    <source>
        <dbReference type="ARBA" id="ARBA00022723"/>
    </source>
</evidence>
<comment type="catalytic activity">
    <reaction evidence="10">
        <text>dCMP + H2O + H(+) = dUMP + NH4(+)</text>
        <dbReference type="Rhea" id="RHEA:22924"/>
        <dbReference type="ChEBI" id="CHEBI:15377"/>
        <dbReference type="ChEBI" id="CHEBI:15378"/>
        <dbReference type="ChEBI" id="CHEBI:28938"/>
        <dbReference type="ChEBI" id="CHEBI:57566"/>
        <dbReference type="ChEBI" id="CHEBI:246422"/>
        <dbReference type="EC" id="3.5.4.12"/>
    </reaction>
</comment>
<sequence>MGLFPFWSSKDVNKKREQYLEWADYFMATAFLAAKRSKDPCSQVGACIVSPDNKIVGVGYNGMPIGCSDDEFPWSKTTINKIDTKYLYVCHAEMNAILNKNSADVKGCTIYVGLFPCNECAKIIIQSGIVEVVYMSDKHSHKVKTQAAKRMFDFVGIKYSQYQPRMSQIVIDFTELDKNNTAPVLQTTGDTTTSGLIQTIDMYQLIQTIDMSLQGSDEDEVCSKGDMYQLIQTIDMYQLIQTIDMSLQGSDEDEVCSKGDMDQLIQTIDMYQLIQTIRHVPTHSNNRHVSPGK</sequence>
<evidence type="ECO:0000256" key="11">
    <source>
        <dbReference type="ARBA" id="ARBA00071625"/>
    </source>
</evidence>
<dbReference type="InterPro" id="IPR035105">
    <property type="entry name" value="Deoxycytidylate_deaminase_dom"/>
</dbReference>
<dbReference type="GO" id="GO:0008270">
    <property type="term" value="F:zinc ion binding"/>
    <property type="evidence" value="ECO:0007669"/>
    <property type="project" value="InterPro"/>
</dbReference>
<feature type="domain" description="CMP/dCMP-type deaminase" evidence="12">
    <location>
        <begin position="21"/>
        <end position="159"/>
    </location>
</feature>
<evidence type="ECO:0000256" key="2">
    <source>
        <dbReference type="ARBA" id="ARBA00006576"/>
    </source>
</evidence>
<proteinExistence type="inferred from homology"/>
<dbReference type="PROSITE" id="PS51747">
    <property type="entry name" value="CYT_DCMP_DEAMINASES_2"/>
    <property type="match status" value="1"/>
</dbReference>
<evidence type="ECO:0000256" key="8">
    <source>
        <dbReference type="ARBA" id="ARBA00038938"/>
    </source>
</evidence>
<dbReference type="GO" id="GO:0004132">
    <property type="term" value="F:dCMP deaminase activity"/>
    <property type="evidence" value="ECO:0007669"/>
    <property type="project" value="UniProtKB-EC"/>
</dbReference>
<evidence type="ECO:0000313" key="13">
    <source>
        <dbReference type="EMBL" id="CAD7603591.1"/>
    </source>
</evidence>
<dbReference type="GO" id="GO:0009165">
    <property type="term" value="P:nucleotide biosynthetic process"/>
    <property type="evidence" value="ECO:0007669"/>
    <property type="project" value="UniProtKB-KW"/>
</dbReference>
<comment type="cofactor">
    <cofactor evidence="1">
        <name>Zn(2+)</name>
        <dbReference type="ChEBI" id="CHEBI:29105"/>
    </cofactor>
</comment>
<protein>
    <recommendedName>
        <fullName evidence="11">Probable deoxycytidylate deaminase</fullName>
        <ecNumber evidence="8">3.5.4.12</ecNumber>
    </recommendedName>
    <alternativeName>
        <fullName evidence="9">dCMP deaminase</fullName>
    </alternativeName>
</protein>
<evidence type="ECO:0000256" key="5">
    <source>
        <dbReference type="ARBA" id="ARBA00022801"/>
    </source>
</evidence>
<dbReference type="FunFam" id="3.40.140.10:FF:000021">
    <property type="entry name" value="Deoxycytidylate deaminase"/>
    <property type="match status" value="1"/>
</dbReference>
<dbReference type="Pfam" id="PF00383">
    <property type="entry name" value="dCMP_cyt_deam_1"/>
    <property type="match status" value="1"/>
</dbReference>
<dbReference type="EMBL" id="OE843627">
    <property type="protein sequence ID" value="CAD7603591.1"/>
    <property type="molecule type" value="Genomic_DNA"/>
</dbReference>
<dbReference type="PROSITE" id="PS00903">
    <property type="entry name" value="CYT_DCMP_DEAMINASES_1"/>
    <property type="match status" value="1"/>
</dbReference>
<keyword evidence="5" id="KW-0378">Hydrolase</keyword>
<name>A0A7R9K6M9_TIMGE</name>
<evidence type="ECO:0000259" key="12">
    <source>
        <dbReference type="PROSITE" id="PS51747"/>
    </source>
</evidence>
<comment type="function">
    <text evidence="7">Supplies the nucleotide substrate for thymidylate synthetase.</text>
</comment>
<evidence type="ECO:0000256" key="4">
    <source>
        <dbReference type="ARBA" id="ARBA00022727"/>
    </source>
</evidence>
<keyword evidence="3" id="KW-0479">Metal-binding</keyword>
<dbReference type="SUPFAM" id="SSF53927">
    <property type="entry name" value="Cytidine deaminase-like"/>
    <property type="match status" value="1"/>
</dbReference>
<reference evidence="13" key="1">
    <citation type="submission" date="2020-11" db="EMBL/GenBank/DDBJ databases">
        <authorList>
            <person name="Tran Van P."/>
        </authorList>
    </citation>
    <scope>NUCLEOTIDE SEQUENCE</scope>
</reference>
<evidence type="ECO:0000256" key="1">
    <source>
        <dbReference type="ARBA" id="ARBA00001947"/>
    </source>
</evidence>
<dbReference type="PANTHER" id="PTHR11086">
    <property type="entry name" value="DEOXYCYTIDYLATE DEAMINASE-RELATED"/>
    <property type="match status" value="1"/>
</dbReference>
<evidence type="ECO:0000256" key="10">
    <source>
        <dbReference type="ARBA" id="ARBA00052978"/>
    </source>
</evidence>
<keyword evidence="4" id="KW-0545">Nucleotide biosynthesis</keyword>
<dbReference type="CDD" id="cd01286">
    <property type="entry name" value="deoxycytidylate_deaminase"/>
    <property type="match status" value="1"/>
</dbReference>
<dbReference type="Gene3D" id="3.40.140.10">
    <property type="entry name" value="Cytidine Deaminase, domain 2"/>
    <property type="match status" value="1"/>
</dbReference>
<evidence type="ECO:0000256" key="6">
    <source>
        <dbReference type="ARBA" id="ARBA00022833"/>
    </source>
</evidence>
<dbReference type="InterPro" id="IPR002125">
    <property type="entry name" value="CMP_dCMP_dom"/>
</dbReference>
<dbReference type="PANTHER" id="PTHR11086:SF18">
    <property type="entry name" value="DEOXYCYTIDYLATE DEAMINASE"/>
    <property type="match status" value="1"/>
</dbReference>